<organism evidence="2 3">
    <name type="scientific">Luteimonas wenzhouensis</name>
    <dbReference type="NCBI Taxonomy" id="2599615"/>
    <lineage>
        <taxon>Bacteria</taxon>
        <taxon>Pseudomonadati</taxon>
        <taxon>Pseudomonadota</taxon>
        <taxon>Gammaproteobacteria</taxon>
        <taxon>Lysobacterales</taxon>
        <taxon>Lysobacteraceae</taxon>
        <taxon>Luteimonas</taxon>
    </lineage>
</organism>
<dbReference type="GO" id="GO:0003677">
    <property type="term" value="F:DNA binding"/>
    <property type="evidence" value="ECO:0007669"/>
    <property type="project" value="UniProtKB-KW"/>
</dbReference>
<protein>
    <submittedName>
        <fullName evidence="2">DNA-binding protein</fullName>
    </submittedName>
</protein>
<dbReference type="AlphaFoldDB" id="A0A5C5U061"/>
<dbReference type="SMART" id="SM00470">
    <property type="entry name" value="ParB"/>
    <property type="match status" value="1"/>
</dbReference>
<dbReference type="InterPro" id="IPR036086">
    <property type="entry name" value="ParB/Sulfiredoxin_sf"/>
</dbReference>
<sequence length="284" mass="31667">MPASGESDVATERLEALLNEWRAIPPQHVSLGRIKQADAYQPRNVRLAPYKQRGRLEEASAEHVADLTAKLSDGRDLEPLLLARVDGSLYLIDGHHRLTAYRRAGRASAPARIRESTKAEALMASKAANCDGVKLPMHVEQRREAAWQYLAMLTDNGRRELPPGVSLRAIARIFGAGKDTVARMRKKLPEVNPKDFTAAACDPGTGWPQWKHVRGNTFRDLQLEMPEGERLARQAERLASKLGKEIDRYGLDAFLLSLRLLRNEAIAAEAERLSQKMASEDGDY</sequence>
<dbReference type="Pfam" id="PF02195">
    <property type="entry name" value="ParB_N"/>
    <property type="match status" value="1"/>
</dbReference>
<feature type="domain" description="ParB-like N-terminal" evidence="1">
    <location>
        <begin position="45"/>
        <end position="130"/>
    </location>
</feature>
<reference evidence="2 3" key="1">
    <citation type="submission" date="2019-07" db="EMBL/GenBank/DDBJ databases">
        <title>Luteimonas sp. YD-1 nov., isolated from acidic soil.</title>
        <authorList>
            <person name="Zhou J."/>
        </authorList>
    </citation>
    <scope>NUCLEOTIDE SEQUENCE [LARGE SCALE GENOMIC DNA]</scope>
    <source>
        <strain evidence="2 3">YD-1</strain>
    </source>
</reference>
<evidence type="ECO:0000313" key="2">
    <source>
        <dbReference type="EMBL" id="TWT19793.1"/>
    </source>
</evidence>
<dbReference type="Proteomes" id="UP000315949">
    <property type="component" value="Unassembled WGS sequence"/>
</dbReference>
<dbReference type="Gene3D" id="3.90.1530.10">
    <property type="entry name" value="Conserved hypothetical protein from pyrococcus furiosus pfu- 392566-001, ParB domain"/>
    <property type="match status" value="1"/>
</dbReference>
<accession>A0A5C5U061</accession>
<comment type="caution">
    <text evidence="2">The sequence shown here is derived from an EMBL/GenBank/DDBJ whole genome shotgun (WGS) entry which is preliminary data.</text>
</comment>
<name>A0A5C5U061_9GAMM</name>
<dbReference type="InterPro" id="IPR003115">
    <property type="entry name" value="ParB_N"/>
</dbReference>
<keyword evidence="3" id="KW-1185">Reference proteome</keyword>
<proteinExistence type="predicted"/>
<dbReference type="EMBL" id="VOHE01000003">
    <property type="protein sequence ID" value="TWT19793.1"/>
    <property type="molecule type" value="Genomic_DNA"/>
</dbReference>
<dbReference type="OrthoDB" id="9125702at2"/>
<gene>
    <name evidence="2" type="ORF">FQY79_08215</name>
</gene>
<evidence type="ECO:0000313" key="3">
    <source>
        <dbReference type="Proteomes" id="UP000315949"/>
    </source>
</evidence>
<keyword evidence="2" id="KW-0238">DNA-binding</keyword>
<evidence type="ECO:0000259" key="1">
    <source>
        <dbReference type="SMART" id="SM00470"/>
    </source>
</evidence>
<dbReference type="SUPFAM" id="SSF110849">
    <property type="entry name" value="ParB/Sulfiredoxin"/>
    <property type="match status" value="1"/>
</dbReference>